<accession>A0ACB6QZ54</accession>
<comment type="caution">
    <text evidence="1">The sequence shown here is derived from an EMBL/GenBank/DDBJ whole genome shotgun (WGS) entry which is preliminary data.</text>
</comment>
<organism evidence="1 2">
    <name type="scientific">Lindgomyces ingoldianus</name>
    <dbReference type="NCBI Taxonomy" id="673940"/>
    <lineage>
        <taxon>Eukaryota</taxon>
        <taxon>Fungi</taxon>
        <taxon>Dikarya</taxon>
        <taxon>Ascomycota</taxon>
        <taxon>Pezizomycotina</taxon>
        <taxon>Dothideomycetes</taxon>
        <taxon>Pleosporomycetidae</taxon>
        <taxon>Pleosporales</taxon>
        <taxon>Lindgomycetaceae</taxon>
        <taxon>Lindgomyces</taxon>
    </lineage>
</organism>
<dbReference type="Proteomes" id="UP000799755">
    <property type="component" value="Unassembled WGS sequence"/>
</dbReference>
<dbReference type="EMBL" id="MU003504">
    <property type="protein sequence ID" value="KAF2471552.1"/>
    <property type="molecule type" value="Genomic_DNA"/>
</dbReference>
<name>A0ACB6QZ54_9PLEO</name>
<sequence>MAMLFTKMTRIITVGSKSGLRIGVFCIHGALFWFLYSSFTFGVLFTINPFDLISELPHFHRSFRSACPSSLTQFGTRDYPSCSRPGKTRLPKFHPLLLILWISHTQARHRTMFRSISASVVPGLKIGNEFDTSPDSTLCFCLPSSIGERPFSTRITAVMHFRPGASLSIVSNLPSDFKRIPYEMDGGVVRHLWIFGGLVYVAQKQFASHARYRRAASVRAPSTFRATWTVRCAARSRWILPFLRWLAGAPEAIIRIPGSNVERKFQKPHGSCTSLRIEPSQRSAIQRGGNLKLVWRRRTILGVAQFAEHARIFRLELLIEFIVQELVVGKALGETVRPYHGHEAETYHDLTIDRNAYLRILLFCAQASMQSFVKLGRYYTMQDPKEDGEFERNGVSLKKPKLLSMSMLILPGYLITTVALLSSPCPPDPKTITKMMRARKPRATKYPRRNGAQSLIPVNRGPTMVSIKRGNGVEQATPSAKFYTAIYQNENYDSDSEDALCVKLCEMWAMVDVAVDVFISAHAYHMIQLCRDTTGPIREHLVKNLWQMQTPSAIESTQTHISDASSLRLPFNGIGCRKELMQEPSQESTIDVIASYYWIIEELRSDLITTISPHICDIISTRALVRSSLKSDGAKNMFTKLSVRQGKLWHLPLMAPLLAPLFFYSFYEEINRGAQYDTNAVGSDLVNQARIMERFCSTLAGIQGLMPWKIRTNIPVYHLTISRKIARLPLLAYALEQHQARHPSLNERKHTCEGCPQKFQYQKESARHVEAKDPDKRRTTAHIRLSHTKCYAPPLESDLRRYLESKHGTRKHNFFDQHVQKHYPEQEVEIPVERYSSGTNRIRYDLRSRLTVEESPAAPTSNACSKYDWALFEAIDWISSCGSLPL</sequence>
<gene>
    <name evidence="1" type="ORF">BDR25DRAFT_354081</name>
</gene>
<protein>
    <submittedName>
        <fullName evidence="1">Uncharacterized protein</fullName>
    </submittedName>
</protein>
<reference evidence="1" key="1">
    <citation type="journal article" date="2020" name="Stud. Mycol.">
        <title>101 Dothideomycetes genomes: a test case for predicting lifestyles and emergence of pathogens.</title>
        <authorList>
            <person name="Haridas S."/>
            <person name="Albert R."/>
            <person name="Binder M."/>
            <person name="Bloem J."/>
            <person name="Labutti K."/>
            <person name="Salamov A."/>
            <person name="Andreopoulos B."/>
            <person name="Baker S."/>
            <person name="Barry K."/>
            <person name="Bills G."/>
            <person name="Bluhm B."/>
            <person name="Cannon C."/>
            <person name="Castanera R."/>
            <person name="Culley D."/>
            <person name="Daum C."/>
            <person name="Ezra D."/>
            <person name="Gonzalez J."/>
            <person name="Henrissat B."/>
            <person name="Kuo A."/>
            <person name="Liang C."/>
            <person name="Lipzen A."/>
            <person name="Lutzoni F."/>
            <person name="Magnuson J."/>
            <person name="Mondo S."/>
            <person name="Nolan M."/>
            <person name="Ohm R."/>
            <person name="Pangilinan J."/>
            <person name="Park H.-J."/>
            <person name="Ramirez L."/>
            <person name="Alfaro M."/>
            <person name="Sun H."/>
            <person name="Tritt A."/>
            <person name="Yoshinaga Y."/>
            <person name="Zwiers L.-H."/>
            <person name="Turgeon B."/>
            <person name="Goodwin S."/>
            <person name="Spatafora J."/>
            <person name="Crous P."/>
            <person name="Grigoriev I."/>
        </authorList>
    </citation>
    <scope>NUCLEOTIDE SEQUENCE</scope>
    <source>
        <strain evidence="1">ATCC 200398</strain>
    </source>
</reference>
<proteinExistence type="predicted"/>
<keyword evidence="2" id="KW-1185">Reference proteome</keyword>
<evidence type="ECO:0000313" key="2">
    <source>
        <dbReference type="Proteomes" id="UP000799755"/>
    </source>
</evidence>
<evidence type="ECO:0000313" key="1">
    <source>
        <dbReference type="EMBL" id="KAF2471552.1"/>
    </source>
</evidence>